<dbReference type="InterPro" id="IPR009057">
    <property type="entry name" value="Homeodomain-like_sf"/>
</dbReference>
<dbReference type="PANTHER" id="PTHR43280:SF28">
    <property type="entry name" value="HTH-TYPE TRANSCRIPTIONAL ACTIVATOR RHAS"/>
    <property type="match status" value="1"/>
</dbReference>
<feature type="domain" description="HTH araC/xylS-type" evidence="4">
    <location>
        <begin position="168"/>
        <end position="266"/>
    </location>
</feature>
<keyword evidence="7" id="KW-1185">Reference proteome</keyword>
<evidence type="ECO:0000259" key="5">
    <source>
        <dbReference type="PROSITE" id="PS50983"/>
    </source>
</evidence>
<dbReference type="PROSITE" id="PS01124">
    <property type="entry name" value="HTH_ARAC_FAMILY_2"/>
    <property type="match status" value="1"/>
</dbReference>
<dbReference type="Gene3D" id="3.40.50.1980">
    <property type="entry name" value="Nitrogenase molybdenum iron protein domain"/>
    <property type="match status" value="2"/>
</dbReference>
<name>A0ABV5VZ19_9BACL</name>
<sequence>MSHTLLHDESIPAALDGLWIKLRSVSWHHGRGMELQLIRSYVLLIARSGEGRLTVDLDEHRLRPDTVYIARPGQTIGVTAVQEGLDFYVFPFDARREGEPDEPFPFQGEIPVYPETQTGVLSELLYHCSRSDDALERFRGQSAFQELLYWTMKRIRLLPDSDSKTALERTRAYIESHYHESLTIEQLARMAEISPKYYVDLFKKTYGKSAIDYVTEARVNGAKQLMMHSDARLRDIAHQVGYSDEFYFSRKFKQAVGMSPTAYMKKRRRKIVAYTSPILGQLLALKMIPYAAPLHPKWTAYYHKMYRTDIPVHLSAYRFNEDWEANIEALRQAHPDMIISHSDNLHPDEREQLEKIAPVYCIPLQEHNWREQLQLTAQLLEASQEADCWLDGYERKAAAARELLHRELKDETVLAISVFKQNYYVCPVRGMRDVLYGDLQLHPARGFDPAHCNRRITQEQLAEFDADRILVNVCQEPESLAHWQSLQSSPLWLDLKAVRRHRVYTIRSDPWREYSASAIERMLNDAVRLLYGDRPD</sequence>
<dbReference type="Gene3D" id="1.10.10.60">
    <property type="entry name" value="Homeodomain-like"/>
    <property type="match status" value="2"/>
</dbReference>
<proteinExistence type="predicted"/>
<evidence type="ECO:0000256" key="1">
    <source>
        <dbReference type="ARBA" id="ARBA00023015"/>
    </source>
</evidence>
<dbReference type="RefSeq" id="WP_344901104.1">
    <property type="nucleotide sequence ID" value="NZ_BAAAYO010000001.1"/>
</dbReference>
<comment type="caution">
    <text evidence="6">The sequence shown here is derived from an EMBL/GenBank/DDBJ whole genome shotgun (WGS) entry which is preliminary data.</text>
</comment>
<organism evidence="6 7">
    <name type="scientific">Paenibacillus hodogayensis</name>
    <dbReference type="NCBI Taxonomy" id="279208"/>
    <lineage>
        <taxon>Bacteria</taxon>
        <taxon>Bacillati</taxon>
        <taxon>Bacillota</taxon>
        <taxon>Bacilli</taxon>
        <taxon>Bacillales</taxon>
        <taxon>Paenibacillaceae</taxon>
        <taxon>Paenibacillus</taxon>
    </lineage>
</organism>
<dbReference type="SUPFAM" id="SSF46689">
    <property type="entry name" value="Homeodomain-like"/>
    <property type="match status" value="2"/>
</dbReference>
<accession>A0ABV5VZ19</accession>
<gene>
    <name evidence="6" type="ORF">ACFFNY_18395</name>
</gene>
<dbReference type="Pfam" id="PF01497">
    <property type="entry name" value="Peripla_BP_2"/>
    <property type="match status" value="1"/>
</dbReference>
<dbReference type="PANTHER" id="PTHR43280">
    <property type="entry name" value="ARAC-FAMILY TRANSCRIPTIONAL REGULATOR"/>
    <property type="match status" value="1"/>
</dbReference>
<dbReference type="PROSITE" id="PS00041">
    <property type="entry name" value="HTH_ARAC_FAMILY_1"/>
    <property type="match status" value="1"/>
</dbReference>
<dbReference type="InterPro" id="IPR020449">
    <property type="entry name" value="Tscrpt_reg_AraC-type_HTH"/>
</dbReference>
<evidence type="ECO:0000313" key="6">
    <source>
        <dbReference type="EMBL" id="MFB9753541.1"/>
    </source>
</evidence>
<evidence type="ECO:0000256" key="2">
    <source>
        <dbReference type="ARBA" id="ARBA00023125"/>
    </source>
</evidence>
<keyword evidence="3" id="KW-0804">Transcription</keyword>
<dbReference type="PRINTS" id="PR00032">
    <property type="entry name" value="HTHARAC"/>
</dbReference>
<dbReference type="InterPro" id="IPR018062">
    <property type="entry name" value="HTH_AraC-typ_CS"/>
</dbReference>
<keyword evidence="1" id="KW-0805">Transcription regulation</keyword>
<dbReference type="Pfam" id="PF12833">
    <property type="entry name" value="HTH_18"/>
    <property type="match status" value="1"/>
</dbReference>
<dbReference type="InterPro" id="IPR002491">
    <property type="entry name" value="ABC_transptr_periplasmic_BD"/>
</dbReference>
<protein>
    <submittedName>
        <fullName evidence="6">AraC family transcriptional regulator</fullName>
    </submittedName>
</protein>
<dbReference type="SUPFAM" id="SSF51215">
    <property type="entry name" value="Regulatory protein AraC"/>
    <property type="match status" value="1"/>
</dbReference>
<dbReference type="SUPFAM" id="SSF53807">
    <property type="entry name" value="Helical backbone' metal receptor"/>
    <property type="match status" value="1"/>
</dbReference>
<dbReference type="InterPro" id="IPR037923">
    <property type="entry name" value="HTH-like"/>
</dbReference>
<keyword evidence="2" id="KW-0238">DNA-binding</keyword>
<dbReference type="Proteomes" id="UP001589619">
    <property type="component" value="Unassembled WGS sequence"/>
</dbReference>
<dbReference type="PROSITE" id="PS50983">
    <property type="entry name" value="FE_B12_PBP"/>
    <property type="match status" value="1"/>
</dbReference>
<evidence type="ECO:0000256" key="3">
    <source>
        <dbReference type="ARBA" id="ARBA00023163"/>
    </source>
</evidence>
<evidence type="ECO:0000313" key="7">
    <source>
        <dbReference type="Proteomes" id="UP001589619"/>
    </source>
</evidence>
<dbReference type="EMBL" id="JBHMAG010000012">
    <property type="protein sequence ID" value="MFB9753541.1"/>
    <property type="molecule type" value="Genomic_DNA"/>
</dbReference>
<dbReference type="InterPro" id="IPR018060">
    <property type="entry name" value="HTH_AraC"/>
</dbReference>
<feature type="domain" description="Fe/B12 periplasmic-binding" evidence="5">
    <location>
        <begin position="270"/>
        <end position="534"/>
    </location>
</feature>
<reference evidence="6 7" key="1">
    <citation type="submission" date="2024-09" db="EMBL/GenBank/DDBJ databases">
        <authorList>
            <person name="Sun Q."/>
            <person name="Mori K."/>
        </authorList>
    </citation>
    <scope>NUCLEOTIDE SEQUENCE [LARGE SCALE GENOMIC DNA]</scope>
    <source>
        <strain evidence="6 7">JCM 12520</strain>
    </source>
</reference>
<dbReference type="SMART" id="SM00342">
    <property type="entry name" value="HTH_ARAC"/>
    <property type="match status" value="1"/>
</dbReference>
<evidence type="ECO:0000259" key="4">
    <source>
        <dbReference type="PROSITE" id="PS01124"/>
    </source>
</evidence>